<organism evidence="2 3">
    <name type="scientific">Mucuna pruriens</name>
    <name type="common">Velvet bean</name>
    <name type="synonym">Dolichos pruriens</name>
    <dbReference type="NCBI Taxonomy" id="157652"/>
    <lineage>
        <taxon>Eukaryota</taxon>
        <taxon>Viridiplantae</taxon>
        <taxon>Streptophyta</taxon>
        <taxon>Embryophyta</taxon>
        <taxon>Tracheophyta</taxon>
        <taxon>Spermatophyta</taxon>
        <taxon>Magnoliopsida</taxon>
        <taxon>eudicotyledons</taxon>
        <taxon>Gunneridae</taxon>
        <taxon>Pentapetalae</taxon>
        <taxon>rosids</taxon>
        <taxon>fabids</taxon>
        <taxon>Fabales</taxon>
        <taxon>Fabaceae</taxon>
        <taxon>Papilionoideae</taxon>
        <taxon>50 kb inversion clade</taxon>
        <taxon>NPAAA clade</taxon>
        <taxon>indigoferoid/millettioid clade</taxon>
        <taxon>Phaseoleae</taxon>
        <taxon>Mucuna</taxon>
    </lineage>
</organism>
<accession>A0A371EIL7</accession>
<keyword evidence="3" id="KW-1185">Reference proteome</keyword>
<dbReference type="OrthoDB" id="8069365at2759"/>
<comment type="caution">
    <text evidence="2">The sequence shown here is derived from an EMBL/GenBank/DDBJ whole genome shotgun (WGS) entry which is preliminary data.</text>
</comment>
<dbReference type="Proteomes" id="UP000257109">
    <property type="component" value="Unassembled WGS sequence"/>
</dbReference>
<dbReference type="InterPro" id="IPR057670">
    <property type="entry name" value="SH3_retrovirus"/>
</dbReference>
<reference evidence="2" key="1">
    <citation type="submission" date="2018-05" db="EMBL/GenBank/DDBJ databases">
        <title>Draft genome of Mucuna pruriens seed.</title>
        <authorList>
            <person name="Nnadi N.E."/>
            <person name="Vos R."/>
            <person name="Hasami M.H."/>
            <person name="Devisetty U.K."/>
            <person name="Aguiy J.C."/>
        </authorList>
    </citation>
    <scope>NUCLEOTIDE SEQUENCE [LARGE SCALE GENOMIC DNA]</scope>
    <source>
        <strain evidence="2">JCA_2017</strain>
    </source>
</reference>
<evidence type="ECO:0000259" key="1">
    <source>
        <dbReference type="Pfam" id="PF25597"/>
    </source>
</evidence>
<dbReference type="Pfam" id="PF25597">
    <property type="entry name" value="SH3_retrovirus"/>
    <property type="match status" value="1"/>
</dbReference>
<protein>
    <recommendedName>
        <fullName evidence="1">Retroviral polymerase SH3-like domain-containing protein</fullName>
    </recommendedName>
</protein>
<dbReference type="EMBL" id="QJKJ01013689">
    <property type="protein sequence ID" value="RDX65895.1"/>
    <property type="molecule type" value="Genomic_DNA"/>
</dbReference>
<name>A0A371EIL7_MUCPR</name>
<proteinExistence type="predicted"/>
<gene>
    <name evidence="2" type="ORF">CR513_55408</name>
</gene>
<evidence type="ECO:0000313" key="2">
    <source>
        <dbReference type="EMBL" id="RDX65895.1"/>
    </source>
</evidence>
<evidence type="ECO:0000313" key="3">
    <source>
        <dbReference type="Proteomes" id="UP000257109"/>
    </source>
</evidence>
<dbReference type="AlphaFoldDB" id="A0A371EIL7"/>
<feature type="domain" description="Retroviral polymerase SH3-like" evidence="1">
    <location>
        <begin position="2"/>
        <end position="31"/>
    </location>
</feature>
<sequence>MHLLGVSDHSKAYKLYNPRSKKIVVSRDKNFGIKVKMILNKIYMLILKMVNNHMKNLKKK</sequence>
<feature type="non-terminal residue" evidence="2">
    <location>
        <position position="1"/>
    </location>
</feature>